<dbReference type="KEGG" id="halt:IM660_13590"/>
<evidence type="ECO:0000256" key="6">
    <source>
        <dbReference type="ARBA" id="ARBA00023136"/>
    </source>
</evidence>
<evidence type="ECO:0000256" key="2">
    <source>
        <dbReference type="ARBA" id="ARBA00022448"/>
    </source>
</evidence>
<dbReference type="PANTHER" id="PTHR30193:SF37">
    <property type="entry name" value="INNER MEMBRANE ABC TRANSPORTER PERMEASE PROTEIN YCJO"/>
    <property type="match status" value="1"/>
</dbReference>
<evidence type="ECO:0000256" key="3">
    <source>
        <dbReference type="ARBA" id="ARBA00022475"/>
    </source>
</evidence>
<dbReference type="PANTHER" id="PTHR30193">
    <property type="entry name" value="ABC TRANSPORTER PERMEASE PROTEIN"/>
    <property type="match status" value="1"/>
</dbReference>
<keyword evidence="3" id="KW-1003">Cell membrane</keyword>
<evidence type="ECO:0000256" key="7">
    <source>
        <dbReference type="RuleBase" id="RU363032"/>
    </source>
</evidence>
<keyword evidence="2 7" id="KW-0813">Transport</keyword>
<feature type="transmembrane region" description="Helical" evidence="7">
    <location>
        <begin position="271"/>
        <end position="293"/>
    </location>
</feature>
<feature type="domain" description="ABC transmembrane type-1" evidence="8">
    <location>
        <begin position="80"/>
        <end position="292"/>
    </location>
</feature>
<feature type="transmembrane region" description="Helical" evidence="7">
    <location>
        <begin position="21"/>
        <end position="44"/>
    </location>
</feature>
<gene>
    <name evidence="9" type="ORF">IM660_13590</name>
</gene>
<feature type="transmembrane region" description="Helical" evidence="7">
    <location>
        <begin position="116"/>
        <end position="136"/>
    </location>
</feature>
<feature type="transmembrane region" description="Helical" evidence="7">
    <location>
        <begin position="211"/>
        <end position="233"/>
    </location>
</feature>
<evidence type="ECO:0000313" key="10">
    <source>
        <dbReference type="Proteomes" id="UP000593758"/>
    </source>
</evidence>
<dbReference type="RefSeq" id="WP_193499412.1">
    <property type="nucleotide sequence ID" value="NZ_CP063169.1"/>
</dbReference>
<feature type="transmembrane region" description="Helical" evidence="7">
    <location>
        <begin position="168"/>
        <end position="190"/>
    </location>
</feature>
<dbReference type="AlphaFoldDB" id="A0A7M1SZ05"/>
<evidence type="ECO:0000256" key="5">
    <source>
        <dbReference type="ARBA" id="ARBA00022989"/>
    </source>
</evidence>
<evidence type="ECO:0000259" key="8">
    <source>
        <dbReference type="PROSITE" id="PS50928"/>
    </source>
</evidence>
<comment type="subcellular location">
    <subcellularLocation>
        <location evidence="1 7">Cell membrane</location>
        <topology evidence="1 7">Multi-pass membrane protein</topology>
    </subcellularLocation>
</comment>
<dbReference type="GO" id="GO:0055085">
    <property type="term" value="P:transmembrane transport"/>
    <property type="evidence" value="ECO:0007669"/>
    <property type="project" value="InterPro"/>
</dbReference>
<dbReference type="InterPro" id="IPR051393">
    <property type="entry name" value="ABC_transporter_permease"/>
</dbReference>
<keyword evidence="6 7" id="KW-0472">Membrane</keyword>
<reference evidence="9 10" key="1">
    <citation type="submission" date="2020-10" db="EMBL/GenBank/DDBJ databases">
        <title>Haloactinobacterium sp. RN3S43, a bacterium isolated from saline soil.</title>
        <authorList>
            <person name="Sun J.-Q."/>
        </authorList>
    </citation>
    <scope>NUCLEOTIDE SEQUENCE [LARGE SCALE GENOMIC DNA]</scope>
    <source>
        <strain evidence="9 10">RN3S43</strain>
    </source>
</reference>
<sequence length="303" mass="32791">MPTPRQAELQAASRPKNAYRLSSIGFVAPSVLLVAVVLYLPFIWTTYISFTEYNGLGDPTWVGLENYREMFADPEFLTSIRNTLFWVVGTIALPVGLGLLIATLSHGMPKATWFRLPFLIPYAVSGVAVGVIWSFVLQTNGALSQALEFLHLPGSELRWLLDGPLNTFVMIGASTWQGAGVNALLFGIGLQSIPKEPIEAARVDGASGFTLFRTMTWPMLAPLTTVVVGLAIVGSLKTFDVIWGMTKGGPGRVSETLALTMFKETFVNNSYGLGAAVALFLTVVTVLASILYLRRQLADSRGA</sequence>
<keyword evidence="5 7" id="KW-1133">Transmembrane helix</keyword>
<keyword evidence="10" id="KW-1185">Reference proteome</keyword>
<name>A0A7M1SZ05_9MICO</name>
<dbReference type="PROSITE" id="PS50928">
    <property type="entry name" value="ABC_TM1"/>
    <property type="match status" value="1"/>
</dbReference>
<feature type="transmembrane region" description="Helical" evidence="7">
    <location>
        <begin position="84"/>
        <end position="104"/>
    </location>
</feature>
<dbReference type="EMBL" id="CP063169">
    <property type="protein sequence ID" value="QOR72779.1"/>
    <property type="molecule type" value="Genomic_DNA"/>
</dbReference>
<dbReference type="CDD" id="cd06261">
    <property type="entry name" value="TM_PBP2"/>
    <property type="match status" value="1"/>
</dbReference>
<dbReference type="Pfam" id="PF00528">
    <property type="entry name" value="BPD_transp_1"/>
    <property type="match status" value="1"/>
</dbReference>
<proteinExistence type="inferred from homology"/>
<comment type="similarity">
    <text evidence="7">Belongs to the binding-protein-dependent transport system permease family.</text>
</comment>
<evidence type="ECO:0000313" key="9">
    <source>
        <dbReference type="EMBL" id="QOR72779.1"/>
    </source>
</evidence>
<dbReference type="GO" id="GO:0005886">
    <property type="term" value="C:plasma membrane"/>
    <property type="evidence" value="ECO:0007669"/>
    <property type="project" value="UniProtKB-SubCell"/>
</dbReference>
<accession>A0A7M1SZ05</accession>
<keyword evidence="4 7" id="KW-0812">Transmembrane</keyword>
<dbReference type="Gene3D" id="1.10.3720.10">
    <property type="entry name" value="MetI-like"/>
    <property type="match status" value="1"/>
</dbReference>
<dbReference type="Proteomes" id="UP000593758">
    <property type="component" value="Chromosome"/>
</dbReference>
<protein>
    <submittedName>
        <fullName evidence="9">Sugar ABC transporter permease</fullName>
    </submittedName>
</protein>
<dbReference type="InterPro" id="IPR035906">
    <property type="entry name" value="MetI-like_sf"/>
</dbReference>
<organism evidence="9 10">
    <name type="scientific">Ruania alkalisoli</name>
    <dbReference type="NCBI Taxonomy" id="2779775"/>
    <lineage>
        <taxon>Bacteria</taxon>
        <taxon>Bacillati</taxon>
        <taxon>Actinomycetota</taxon>
        <taxon>Actinomycetes</taxon>
        <taxon>Micrococcales</taxon>
        <taxon>Ruaniaceae</taxon>
        <taxon>Ruania</taxon>
    </lineage>
</organism>
<evidence type="ECO:0000256" key="4">
    <source>
        <dbReference type="ARBA" id="ARBA00022692"/>
    </source>
</evidence>
<dbReference type="InterPro" id="IPR000515">
    <property type="entry name" value="MetI-like"/>
</dbReference>
<dbReference type="SUPFAM" id="SSF161098">
    <property type="entry name" value="MetI-like"/>
    <property type="match status" value="1"/>
</dbReference>
<evidence type="ECO:0000256" key="1">
    <source>
        <dbReference type="ARBA" id="ARBA00004651"/>
    </source>
</evidence>